<keyword evidence="13" id="KW-1185">Reference proteome</keyword>
<keyword evidence="10" id="KW-0460">Magnesium</keyword>
<dbReference type="GO" id="GO:0004523">
    <property type="term" value="F:RNA-DNA hybrid ribonuclease activity"/>
    <property type="evidence" value="ECO:0007669"/>
    <property type="project" value="UniProtKB-EC"/>
</dbReference>
<dbReference type="InterPro" id="IPR002156">
    <property type="entry name" value="RNaseH_domain"/>
</dbReference>
<evidence type="ECO:0000313" key="13">
    <source>
        <dbReference type="Proteomes" id="UP000294752"/>
    </source>
</evidence>
<dbReference type="EC" id="3.1.26.4" evidence="5"/>
<evidence type="ECO:0000256" key="7">
    <source>
        <dbReference type="ARBA" id="ARBA00022723"/>
    </source>
</evidence>
<protein>
    <recommendedName>
        <fullName evidence="5">ribonuclease H</fullName>
        <ecNumber evidence="5">3.1.26.4</ecNumber>
    </recommendedName>
</protein>
<accession>A0A4R7DDZ4</accession>
<evidence type="ECO:0000256" key="9">
    <source>
        <dbReference type="ARBA" id="ARBA00022801"/>
    </source>
</evidence>
<name>A0A4R7DDZ4_9SPHI</name>
<evidence type="ECO:0000256" key="2">
    <source>
        <dbReference type="ARBA" id="ARBA00001946"/>
    </source>
</evidence>
<dbReference type="NCBIfam" id="NF001236">
    <property type="entry name" value="PRK00203.1"/>
    <property type="match status" value="1"/>
</dbReference>
<evidence type="ECO:0000256" key="6">
    <source>
        <dbReference type="ARBA" id="ARBA00022722"/>
    </source>
</evidence>
<evidence type="ECO:0000256" key="8">
    <source>
        <dbReference type="ARBA" id="ARBA00022759"/>
    </source>
</evidence>
<keyword evidence="7" id="KW-0479">Metal-binding</keyword>
<dbReference type="AlphaFoldDB" id="A0A4R7DDZ4"/>
<dbReference type="GO" id="GO:0046872">
    <property type="term" value="F:metal ion binding"/>
    <property type="evidence" value="ECO:0007669"/>
    <property type="project" value="UniProtKB-KW"/>
</dbReference>
<evidence type="ECO:0000259" key="11">
    <source>
        <dbReference type="PROSITE" id="PS50879"/>
    </source>
</evidence>
<dbReference type="OrthoDB" id="7845843at2"/>
<keyword evidence="6" id="KW-0540">Nuclease</keyword>
<dbReference type="EMBL" id="SNZV01000001">
    <property type="protein sequence ID" value="TDS17386.1"/>
    <property type="molecule type" value="Genomic_DNA"/>
</dbReference>
<dbReference type="GO" id="GO:0003676">
    <property type="term" value="F:nucleic acid binding"/>
    <property type="evidence" value="ECO:0007669"/>
    <property type="project" value="InterPro"/>
</dbReference>
<dbReference type="InterPro" id="IPR012337">
    <property type="entry name" value="RNaseH-like_sf"/>
</dbReference>
<keyword evidence="8" id="KW-0255">Endonuclease</keyword>
<reference evidence="12 13" key="1">
    <citation type="submission" date="2019-03" db="EMBL/GenBank/DDBJ databases">
        <title>Genomic Encyclopedia of Type Strains, Phase III (KMG-III): the genomes of soil and plant-associated and newly described type strains.</title>
        <authorList>
            <person name="Whitman W."/>
        </authorList>
    </citation>
    <scope>NUCLEOTIDE SEQUENCE [LARGE SCALE GENOMIC DNA]</scope>
    <source>
        <strain evidence="12 13">CGMCC 1.12801</strain>
    </source>
</reference>
<evidence type="ECO:0000256" key="1">
    <source>
        <dbReference type="ARBA" id="ARBA00000077"/>
    </source>
</evidence>
<dbReference type="PANTHER" id="PTHR10642">
    <property type="entry name" value="RIBONUCLEASE H1"/>
    <property type="match status" value="1"/>
</dbReference>
<dbReference type="RefSeq" id="WP_133638510.1">
    <property type="nucleotide sequence ID" value="NZ_SNZV01000001.1"/>
</dbReference>
<comment type="subunit">
    <text evidence="4">Monomer.</text>
</comment>
<dbReference type="Gene3D" id="3.30.420.10">
    <property type="entry name" value="Ribonuclease H-like superfamily/Ribonuclease H"/>
    <property type="match status" value="1"/>
</dbReference>
<comment type="similarity">
    <text evidence="3">Belongs to the RNase H family.</text>
</comment>
<dbReference type="PROSITE" id="PS50879">
    <property type="entry name" value="RNASE_H_1"/>
    <property type="match status" value="1"/>
</dbReference>
<evidence type="ECO:0000256" key="10">
    <source>
        <dbReference type="ARBA" id="ARBA00022842"/>
    </source>
</evidence>
<dbReference type="Proteomes" id="UP000294752">
    <property type="component" value="Unassembled WGS sequence"/>
</dbReference>
<dbReference type="GO" id="GO:0043137">
    <property type="term" value="P:DNA replication, removal of RNA primer"/>
    <property type="evidence" value="ECO:0007669"/>
    <property type="project" value="TreeGrafter"/>
</dbReference>
<organism evidence="12 13">
    <name type="scientific">Sphingobacterium paludis</name>
    <dbReference type="NCBI Taxonomy" id="1476465"/>
    <lineage>
        <taxon>Bacteria</taxon>
        <taxon>Pseudomonadati</taxon>
        <taxon>Bacteroidota</taxon>
        <taxon>Sphingobacteriia</taxon>
        <taxon>Sphingobacteriales</taxon>
        <taxon>Sphingobacteriaceae</taxon>
        <taxon>Sphingobacterium</taxon>
    </lineage>
</organism>
<evidence type="ECO:0000256" key="5">
    <source>
        <dbReference type="ARBA" id="ARBA00012180"/>
    </source>
</evidence>
<proteinExistence type="inferred from homology"/>
<dbReference type="InterPro" id="IPR022892">
    <property type="entry name" value="RNaseHI"/>
</dbReference>
<dbReference type="PANTHER" id="PTHR10642:SF26">
    <property type="entry name" value="RIBONUCLEASE H1"/>
    <property type="match status" value="1"/>
</dbReference>
<dbReference type="CDD" id="cd09278">
    <property type="entry name" value="RNase_HI_prokaryote_like"/>
    <property type="match status" value="1"/>
</dbReference>
<gene>
    <name evidence="12" type="ORF">B0I21_101251</name>
</gene>
<comment type="cofactor">
    <cofactor evidence="2">
        <name>Mg(2+)</name>
        <dbReference type="ChEBI" id="CHEBI:18420"/>
    </cofactor>
</comment>
<keyword evidence="9" id="KW-0378">Hydrolase</keyword>
<dbReference type="Pfam" id="PF00075">
    <property type="entry name" value="RNase_H"/>
    <property type="match status" value="1"/>
</dbReference>
<dbReference type="InterPro" id="IPR036397">
    <property type="entry name" value="RNaseH_sf"/>
</dbReference>
<evidence type="ECO:0000256" key="4">
    <source>
        <dbReference type="ARBA" id="ARBA00011245"/>
    </source>
</evidence>
<evidence type="ECO:0000313" key="12">
    <source>
        <dbReference type="EMBL" id="TDS17386.1"/>
    </source>
</evidence>
<dbReference type="InterPro" id="IPR050092">
    <property type="entry name" value="RNase_H"/>
</dbReference>
<feature type="domain" description="RNase H type-1" evidence="11">
    <location>
        <begin position="1"/>
        <end position="147"/>
    </location>
</feature>
<sequence length="169" mass="19198">MIELYTDGASSGNPGPGGYGTILRTVYQGTNEAFQGKLIEKEFSGGFRKTTNNRMELLAVIIGLEALKSINQKVTVFSDSKYVIDAIDKRWVYGWMQKGFQGKKNQDLWLRLMNLYKHHQVKLVWVKGHAGHPLNERCDQLAVKASKDKANWKIDSVFEVEEKKGSIEF</sequence>
<dbReference type="SUPFAM" id="SSF53098">
    <property type="entry name" value="Ribonuclease H-like"/>
    <property type="match status" value="1"/>
</dbReference>
<comment type="catalytic activity">
    <reaction evidence="1">
        <text>Endonucleolytic cleavage to 5'-phosphomonoester.</text>
        <dbReference type="EC" id="3.1.26.4"/>
    </reaction>
</comment>
<evidence type="ECO:0000256" key="3">
    <source>
        <dbReference type="ARBA" id="ARBA00005300"/>
    </source>
</evidence>
<comment type="caution">
    <text evidence="12">The sequence shown here is derived from an EMBL/GenBank/DDBJ whole genome shotgun (WGS) entry which is preliminary data.</text>
</comment>